<dbReference type="AlphaFoldDB" id="A0A8J7JJE0"/>
<dbReference type="PANTHER" id="PTHR32063:SF28">
    <property type="entry name" value="BLR2861 PROTEIN"/>
    <property type="match status" value="1"/>
</dbReference>
<dbReference type="GO" id="GO:0005886">
    <property type="term" value="C:plasma membrane"/>
    <property type="evidence" value="ECO:0007669"/>
    <property type="project" value="TreeGrafter"/>
</dbReference>
<comment type="caution">
    <text evidence="2">The sequence shown here is derived from an EMBL/GenBank/DDBJ whole genome shotgun (WGS) entry which is preliminary data.</text>
</comment>
<dbReference type="EMBL" id="JAELVR010000013">
    <property type="protein sequence ID" value="MBJ6373414.1"/>
    <property type="molecule type" value="Genomic_DNA"/>
</dbReference>
<proteinExistence type="predicted"/>
<dbReference type="InterPro" id="IPR001036">
    <property type="entry name" value="Acrflvin-R"/>
</dbReference>
<feature type="transmembrane region" description="Helical" evidence="1">
    <location>
        <begin position="462"/>
        <end position="485"/>
    </location>
</feature>
<keyword evidence="1" id="KW-1133">Transmembrane helix</keyword>
<dbReference type="Gene3D" id="3.30.70.1440">
    <property type="entry name" value="Multidrug efflux transporter AcrB pore domain"/>
    <property type="match status" value="1"/>
</dbReference>
<feature type="transmembrane region" description="Helical" evidence="1">
    <location>
        <begin position="872"/>
        <end position="892"/>
    </location>
</feature>
<organism evidence="2 3">
    <name type="scientific">Sedimentitalea arenosa</name>
    <dbReference type="NCBI Taxonomy" id="2798803"/>
    <lineage>
        <taxon>Bacteria</taxon>
        <taxon>Pseudomonadati</taxon>
        <taxon>Pseudomonadota</taxon>
        <taxon>Alphaproteobacteria</taxon>
        <taxon>Rhodobacterales</taxon>
        <taxon>Paracoccaceae</taxon>
        <taxon>Sedimentitalea</taxon>
    </lineage>
</organism>
<dbReference type="Proteomes" id="UP000619079">
    <property type="component" value="Unassembled WGS sequence"/>
</dbReference>
<dbReference type="Gene3D" id="3.30.70.1320">
    <property type="entry name" value="Multidrug efflux transporter AcrB pore domain like"/>
    <property type="match status" value="1"/>
</dbReference>
<keyword evidence="3" id="KW-1185">Reference proteome</keyword>
<feature type="transmembrane region" description="Helical" evidence="1">
    <location>
        <begin position="359"/>
        <end position="379"/>
    </location>
</feature>
<feature type="transmembrane region" description="Helical" evidence="1">
    <location>
        <begin position="430"/>
        <end position="450"/>
    </location>
</feature>
<dbReference type="RefSeq" id="WP_199026287.1">
    <property type="nucleotide sequence ID" value="NZ_JAELVR010000013.1"/>
</dbReference>
<reference evidence="2" key="1">
    <citation type="submission" date="2020-12" db="EMBL/GenBank/DDBJ databases">
        <title>Sedimentitalea sp. nov., isolated from sand in Incheon.</title>
        <authorList>
            <person name="Kim W."/>
        </authorList>
    </citation>
    <scope>NUCLEOTIDE SEQUENCE</scope>
    <source>
        <strain evidence="2">CAU 1593</strain>
    </source>
</reference>
<dbReference type="SUPFAM" id="SSF82866">
    <property type="entry name" value="Multidrug efflux transporter AcrB transmembrane domain"/>
    <property type="match status" value="2"/>
</dbReference>
<dbReference type="SUPFAM" id="SSF82714">
    <property type="entry name" value="Multidrug efflux transporter AcrB TolC docking domain, DN and DC subdomains"/>
    <property type="match status" value="2"/>
</dbReference>
<feature type="transmembrane region" description="Helical" evidence="1">
    <location>
        <begin position="977"/>
        <end position="1003"/>
    </location>
</feature>
<feature type="transmembrane region" description="Helical" evidence="1">
    <location>
        <begin position="519"/>
        <end position="538"/>
    </location>
</feature>
<accession>A0A8J7JJE0</accession>
<name>A0A8J7JJE0_9RHOB</name>
<protein>
    <submittedName>
        <fullName evidence="2">Efflux RND transporter permease subunit</fullName>
    </submittedName>
</protein>
<dbReference type="InterPro" id="IPR027463">
    <property type="entry name" value="AcrB_DN_DC_subdom"/>
</dbReference>
<feature type="transmembrane region" description="Helical" evidence="1">
    <location>
        <begin position="904"/>
        <end position="925"/>
    </location>
</feature>
<dbReference type="Gene3D" id="3.30.70.1430">
    <property type="entry name" value="Multidrug efflux transporter AcrB pore domain"/>
    <property type="match status" value="2"/>
</dbReference>
<feature type="transmembrane region" description="Helical" evidence="1">
    <location>
        <begin position="847"/>
        <end position="865"/>
    </location>
</feature>
<dbReference type="PRINTS" id="PR00702">
    <property type="entry name" value="ACRIFLAVINRP"/>
</dbReference>
<dbReference type="Pfam" id="PF00873">
    <property type="entry name" value="ACR_tran"/>
    <property type="match status" value="1"/>
</dbReference>
<feature type="transmembrane region" description="Helical" evidence="1">
    <location>
        <begin position="333"/>
        <end position="352"/>
    </location>
</feature>
<feature type="transmembrane region" description="Helical" evidence="1">
    <location>
        <begin position="16"/>
        <end position="37"/>
    </location>
</feature>
<keyword evidence="1" id="KW-0812">Transmembrane</keyword>
<dbReference type="Gene3D" id="3.30.2090.10">
    <property type="entry name" value="Multidrug efflux transporter AcrB TolC docking domain, DN and DC subdomains"/>
    <property type="match status" value="2"/>
</dbReference>
<evidence type="ECO:0000313" key="3">
    <source>
        <dbReference type="Proteomes" id="UP000619079"/>
    </source>
</evidence>
<dbReference type="SUPFAM" id="SSF82693">
    <property type="entry name" value="Multidrug efflux transporter AcrB pore domain, PN1, PN2, PC1 and PC2 subdomains"/>
    <property type="match status" value="3"/>
</dbReference>
<evidence type="ECO:0000313" key="2">
    <source>
        <dbReference type="EMBL" id="MBJ6373414.1"/>
    </source>
</evidence>
<gene>
    <name evidence="2" type="ORF">JF290_17950</name>
</gene>
<feature type="transmembrane region" description="Helical" evidence="1">
    <location>
        <begin position="385"/>
        <end position="409"/>
    </location>
</feature>
<feature type="transmembrane region" description="Helical" evidence="1">
    <location>
        <begin position="946"/>
        <end position="965"/>
    </location>
</feature>
<dbReference type="PANTHER" id="PTHR32063">
    <property type="match status" value="1"/>
</dbReference>
<keyword evidence="1" id="KW-0472">Membrane</keyword>
<dbReference type="Gene3D" id="1.20.1640.10">
    <property type="entry name" value="Multidrug efflux transporter AcrB transmembrane domain"/>
    <property type="match status" value="2"/>
</dbReference>
<evidence type="ECO:0000256" key="1">
    <source>
        <dbReference type="SAM" id="Phobius"/>
    </source>
</evidence>
<sequence length="1032" mass="109086">MMIGGRGISDLSVRRPYLAAVMSLLIVIAGIGAFWGVEVRELPDVDRPVVSVRANYPGASPTTVDAEVASLVEGAVARVAGVRSVRTSSEEGNFRMRVEFSPDRDLANASNDVREAVARVENRLPSGVEDLFVVKSEQDADPIVDVAVWSETRPIDELTRLVEDAVATEFTAVDGVAEVVLFGDRQRVLRVEVDPARLAAFELSIGEVADVLRAAQFDVPVGSFGSGSLEVLVRADATVSSPARIEDLLLRDDVRLGDVASVYFGIASPESVARLDGRMVISLGVVRQAQSNTVRISEEISSAIDRLKLRFPDLGFQVTSDDAVFIKGSITEVIKTLSLALVIVVAVMWMFFGRLTATLIPAVAIPIALTGSIAGIWLMGFSVNLITLLALVLATGLVVDDAIVVTENIQRRRQEGMGAKAAAVIGSHQVFFAVVATTATLIAVFVPISFLPGDAGRLFTEFGFVLAVTVVISSFVALTMCPMLASLGDPLGQNGGLFEGIGNRLAALYRAMVKPMIQAPLVTIVAATLLAGGAAFVYDDLGEELVPPEDRGMVSVWIQGPDGTSLDYTDRQVVQVENILRPFIQQGVAEGLFSITGRYDLNRGAIAVRLIPWDERETSQGDIEDAIRADLDMIPGAQSRISGGNSLGLRGGGSGGGLSIALTGANYPGIAAAADTFARDLAQVEGLSGVRVQYQATQPQLSIGVDRSRASDLRVPMSMLSNTLRALIDEDEIAELTIDDEAVPVLLQSAAGAVRDPIDLMNLYVRSEVGELVPLSQIVTFEEKGVAAELDRHAQRRAIEIDASVSPQVTLREVIDDVRALAQDRLPEGIGLILLGEAASLDETSSALTATYVIALLVVFLVLLAQFESLTSALVVMLTVPFGVCAAIYAMLVTGTTINIYSQIGVLMLIGVMAKNGILLVEFANQLRDEGKSAVDAAFEAAQARLRPISMTLICTVMSGLPLILGGGPGAEARAAIGWVIVGGLGLAAVFTLFLTPAAYSLLGGLSKPRASSAKALAEELDDVALRDGASA</sequence>
<dbReference type="GO" id="GO:0042910">
    <property type="term" value="F:xenobiotic transmembrane transporter activity"/>
    <property type="evidence" value="ECO:0007669"/>
    <property type="project" value="TreeGrafter"/>
</dbReference>